<dbReference type="InterPro" id="IPR045865">
    <property type="entry name" value="ACT-like_dom_sf"/>
</dbReference>
<organism evidence="3 4">
    <name type="scientific">Companilactobacillus tucceti DSM 20183</name>
    <dbReference type="NCBI Taxonomy" id="1423811"/>
    <lineage>
        <taxon>Bacteria</taxon>
        <taxon>Bacillati</taxon>
        <taxon>Bacillota</taxon>
        <taxon>Bacilli</taxon>
        <taxon>Lactobacillales</taxon>
        <taxon>Lactobacillaceae</taxon>
        <taxon>Companilactobacillus</taxon>
    </lineage>
</organism>
<dbReference type="PROSITE" id="PS51671">
    <property type="entry name" value="ACT"/>
    <property type="match status" value="1"/>
</dbReference>
<dbReference type="AlphaFoldDB" id="A0A0R1IX93"/>
<sequence length="144" mass="16074">MEKYYIVDRSILPDSFDKVIQARNLLETGKVGNVSDAVKAVNISRGTYYKYKDLVFLPDESTSDRKAVFSMILDHEPGILSKVLLIISEANASILTINQNIPIHNMASVSISIDINHMTGTINDLIEKLKGYEFISNVQLIAVE</sequence>
<dbReference type="PIRSF" id="PIRSF025624">
    <property type="entry name" value="ACT_PheB"/>
    <property type="match status" value="1"/>
</dbReference>
<comment type="caution">
    <text evidence="3">The sequence shown here is derived from an EMBL/GenBank/DDBJ whole genome shotgun (WGS) entry which is preliminary data.</text>
</comment>
<dbReference type="STRING" id="1423811.FC72_GL001175"/>
<evidence type="ECO:0000313" key="4">
    <source>
        <dbReference type="Proteomes" id="UP000050929"/>
    </source>
</evidence>
<gene>
    <name evidence="3" type="ORF">FC72_GL001175</name>
</gene>
<name>A0A0R1IX93_9LACO</name>
<dbReference type="CDD" id="cd04888">
    <property type="entry name" value="ACT_PheB-BS"/>
    <property type="match status" value="1"/>
</dbReference>
<dbReference type="InterPro" id="IPR002912">
    <property type="entry name" value="ACT_dom"/>
</dbReference>
<reference evidence="3 4" key="1">
    <citation type="journal article" date="2015" name="Genome Announc.">
        <title>Expanding the biotechnology potential of lactobacilli through comparative genomics of 213 strains and associated genera.</title>
        <authorList>
            <person name="Sun Z."/>
            <person name="Harris H.M."/>
            <person name="McCann A."/>
            <person name="Guo C."/>
            <person name="Argimon S."/>
            <person name="Zhang W."/>
            <person name="Yang X."/>
            <person name="Jeffery I.B."/>
            <person name="Cooney J.C."/>
            <person name="Kagawa T.F."/>
            <person name="Liu W."/>
            <person name="Song Y."/>
            <person name="Salvetti E."/>
            <person name="Wrobel A."/>
            <person name="Rasinkangas P."/>
            <person name="Parkhill J."/>
            <person name="Rea M.C."/>
            <person name="O'Sullivan O."/>
            <person name="Ritari J."/>
            <person name="Douillard F.P."/>
            <person name="Paul Ross R."/>
            <person name="Yang R."/>
            <person name="Briner A.E."/>
            <person name="Felis G.E."/>
            <person name="de Vos W.M."/>
            <person name="Barrangou R."/>
            <person name="Klaenhammer T.R."/>
            <person name="Caufield P.W."/>
            <person name="Cui Y."/>
            <person name="Zhang H."/>
            <person name="O'Toole P.W."/>
        </authorList>
    </citation>
    <scope>NUCLEOTIDE SEQUENCE [LARGE SCALE GENOMIC DNA]</scope>
    <source>
        <strain evidence="3 4">DSM 20183</strain>
    </source>
</reference>
<protein>
    <recommendedName>
        <fullName evidence="1">UPF0735 ACT domain-containing protein FC72_GL001175</fullName>
    </recommendedName>
</protein>
<dbReference type="SUPFAM" id="SSF55021">
    <property type="entry name" value="ACT-like"/>
    <property type="match status" value="1"/>
</dbReference>
<accession>A0A0R1IX93</accession>
<proteinExistence type="inferred from homology"/>
<feature type="domain" description="ACT" evidence="2">
    <location>
        <begin position="68"/>
        <end position="143"/>
    </location>
</feature>
<dbReference type="HAMAP" id="MF_00707">
    <property type="entry name" value="UPF0735"/>
    <property type="match status" value="1"/>
</dbReference>
<dbReference type="OrthoDB" id="9788773at2"/>
<evidence type="ECO:0000313" key="3">
    <source>
        <dbReference type="EMBL" id="KRK63702.1"/>
    </source>
</evidence>
<dbReference type="PATRIC" id="fig|1423811.3.peg.1193"/>
<evidence type="ECO:0000256" key="1">
    <source>
        <dbReference type="HAMAP-Rule" id="MF_00707"/>
    </source>
</evidence>
<comment type="similarity">
    <text evidence="1">Belongs to the UPF0735 family.</text>
</comment>
<dbReference type="RefSeq" id="WP_057767109.1">
    <property type="nucleotide sequence ID" value="NZ_AZDG01000024.1"/>
</dbReference>
<keyword evidence="4" id="KW-1185">Reference proteome</keyword>
<dbReference type="InterPro" id="IPR008310">
    <property type="entry name" value="UPF0735_ACT_dom-cont"/>
</dbReference>
<dbReference type="EMBL" id="AZDG01000024">
    <property type="protein sequence ID" value="KRK63702.1"/>
    <property type="molecule type" value="Genomic_DNA"/>
</dbReference>
<dbReference type="NCBIfam" id="NF003361">
    <property type="entry name" value="PRK04435.1"/>
    <property type="match status" value="1"/>
</dbReference>
<dbReference type="Proteomes" id="UP000050929">
    <property type="component" value="Unassembled WGS sequence"/>
</dbReference>
<evidence type="ECO:0000259" key="2">
    <source>
        <dbReference type="PROSITE" id="PS51671"/>
    </source>
</evidence>